<feature type="compositionally biased region" description="Basic and acidic residues" evidence="1">
    <location>
        <begin position="242"/>
        <end position="254"/>
    </location>
</feature>
<reference evidence="3 4" key="1">
    <citation type="submission" date="2018-09" db="EMBL/GenBank/DDBJ databases">
        <title>Genomic Encyclopedia of Archaeal and Bacterial Type Strains, Phase II (KMG-II): from individual species to whole genera.</title>
        <authorList>
            <person name="Goeker M."/>
        </authorList>
    </citation>
    <scope>NUCLEOTIDE SEQUENCE [LARGE SCALE GENOMIC DNA]</scope>
    <source>
        <strain evidence="3 4">DSM 27148</strain>
    </source>
</reference>
<gene>
    <name evidence="3" type="ORF">BC643_1632</name>
</gene>
<keyword evidence="2" id="KW-0732">Signal</keyword>
<evidence type="ECO:0000313" key="4">
    <source>
        <dbReference type="Proteomes" id="UP000283387"/>
    </source>
</evidence>
<feature type="compositionally biased region" description="Low complexity" evidence="1">
    <location>
        <begin position="279"/>
        <end position="301"/>
    </location>
</feature>
<dbReference type="Proteomes" id="UP000283387">
    <property type="component" value="Unassembled WGS sequence"/>
</dbReference>
<dbReference type="AlphaFoldDB" id="A0A419W741"/>
<dbReference type="OrthoDB" id="939585at2"/>
<evidence type="ECO:0000313" key="3">
    <source>
        <dbReference type="EMBL" id="RKD91279.1"/>
    </source>
</evidence>
<comment type="caution">
    <text evidence="3">The sequence shown here is derived from an EMBL/GenBank/DDBJ whole genome shotgun (WGS) entry which is preliminary data.</text>
</comment>
<dbReference type="EMBL" id="RAPN01000001">
    <property type="protein sequence ID" value="RKD91279.1"/>
    <property type="molecule type" value="Genomic_DNA"/>
</dbReference>
<accession>A0A419W741</accession>
<name>A0A419W741_9BACT</name>
<sequence length="430" mass="48212">MKTKLIILVIAGVFAALGSSAQNYRVSSVGYDISDNLDLEAVSYLFGESRNLEEFEEKLNDPRIQVSNLDLNNDGYVDYLRVVELYEYGIHSVTIQAVLGRNIFQDVATIDVGRQTGNTLYVQVVGDPYLYGPHYIVEPVYLNTPLIFAWFFRPSYVVWHSPYYWGYYPTRYRSYACLPTYRYHKHLHVHVDYHVNTYHYSQSRRSPRAIEIQHSVRRNDYGQQHPDRSFSSRNSGYSNKYEMNRNRSVNEQRARGNSSGTTSNSRPSYSQRNSTSPGTSNKTATSTKSTRSTTATPSSSSQQKRTYQSSSSGNGNSSRTQPATTGQSRSTYQRSETKTTNSGSGNSGVKKQTNSRTSSSTNSGYSSSRSTRKVESTSSSRSNNANVSRSSSSSGQSVSRKSSSKPKEAKASSSRTSSRSDSRTERSRRN</sequence>
<dbReference type="RefSeq" id="WP_120272594.1">
    <property type="nucleotide sequence ID" value="NZ_RAPN01000001.1"/>
</dbReference>
<evidence type="ECO:0008006" key="5">
    <source>
        <dbReference type="Google" id="ProtNLM"/>
    </source>
</evidence>
<feature type="compositionally biased region" description="Polar residues" evidence="1">
    <location>
        <begin position="319"/>
        <end position="352"/>
    </location>
</feature>
<feature type="compositionally biased region" description="Low complexity" evidence="1">
    <location>
        <begin position="309"/>
        <end position="318"/>
    </location>
</feature>
<evidence type="ECO:0000256" key="2">
    <source>
        <dbReference type="SAM" id="SignalP"/>
    </source>
</evidence>
<feature type="signal peptide" evidence="2">
    <location>
        <begin position="1"/>
        <end position="21"/>
    </location>
</feature>
<proteinExistence type="predicted"/>
<keyword evidence="4" id="KW-1185">Reference proteome</keyword>
<protein>
    <recommendedName>
        <fullName evidence="5">EF-hand domain-containing protein</fullName>
    </recommendedName>
</protein>
<organism evidence="3 4">
    <name type="scientific">Mangrovibacterium diazotrophicum</name>
    <dbReference type="NCBI Taxonomy" id="1261403"/>
    <lineage>
        <taxon>Bacteria</taxon>
        <taxon>Pseudomonadati</taxon>
        <taxon>Bacteroidota</taxon>
        <taxon>Bacteroidia</taxon>
        <taxon>Marinilabiliales</taxon>
        <taxon>Prolixibacteraceae</taxon>
        <taxon>Mangrovibacterium</taxon>
    </lineage>
</organism>
<feature type="compositionally biased region" description="Low complexity" evidence="1">
    <location>
        <begin position="376"/>
        <end position="401"/>
    </location>
</feature>
<feature type="compositionally biased region" description="Polar residues" evidence="1">
    <location>
        <begin position="255"/>
        <end position="278"/>
    </location>
</feature>
<evidence type="ECO:0000256" key="1">
    <source>
        <dbReference type="SAM" id="MobiDB-lite"/>
    </source>
</evidence>
<feature type="region of interest" description="Disordered" evidence="1">
    <location>
        <begin position="217"/>
        <end position="430"/>
    </location>
</feature>
<feature type="compositionally biased region" description="Low complexity" evidence="1">
    <location>
        <begin position="354"/>
        <end position="369"/>
    </location>
</feature>
<feature type="compositionally biased region" description="Basic and acidic residues" evidence="1">
    <location>
        <begin position="217"/>
        <end position="230"/>
    </location>
</feature>
<feature type="chain" id="PRO_5019470033" description="EF-hand domain-containing protein" evidence="2">
    <location>
        <begin position="22"/>
        <end position="430"/>
    </location>
</feature>
<feature type="compositionally biased region" description="Basic and acidic residues" evidence="1">
    <location>
        <begin position="418"/>
        <end position="430"/>
    </location>
</feature>